<keyword evidence="1" id="KW-1133">Transmembrane helix</keyword>
<comment type="caution">
    <text evidence="2">The sequence shown here is derived from an EMBL/GenBank/DDBJ whole genome shotgun (WGS) entry which is preliminary data.</text>
</comment>
<dbReference type="EMBL" id="PDCK01000042">
    <property type="protein sequence ID" value="PRQ37433.1"/>
    <property type="molecule type" value="Genomic_DNA"/>
</dbReference>
<feature type="transmembrane region" description="Helical" evidence="1">
    <location>
        <begin position="51"/>
        <end position="71"/>
    </location>
</feature>
<organism evidence="2 3">
    <name type="scientific">Rosa chinensis</name>
    <name type="common">China rose</name>
    <dbReference type="NCBI Taxonomy" id="74649"/>
    <lineage>
        <taxon>Eukaryota</taxon>
        <taxon>Viridiplantae</taxon>
        <taxon>Streptophyta</taxon>
        <taxon>Embryophyta</taxon>
        <taxon>Tracheophyta</taxon>
        <taxon>Spermatophyta</taxon>
        <taxon>Magnoliopsida</taxon>
        <taxon>eudicotyledons</taxon>
        <taxon>Gunneridae</taxon>
        <taxon>Pentapetalae</taxon>
        <taxon>rosids</taxon>
        <taxon>fabids</taxon>
        <taxon>Rosales</taxon>
        <taxon>Rosaceae</taxon>
        <taxon>Rosoideae</taxon>
        <taxon>Rosoideae incertae sedis</taxon>
        <taxon>Rosa</taxon>
    </lineage>
</organism>
<keyword evidence="3" id="KW-1185">Reference proteome</keyword>
<accession>A0A2P6QTC1</accession>
<keyword evidence="1" id="KW-0472">Membrane</keyword>
<reference evidence="2 3" key="1">
    <citation type="journal article" date="2018" name="Nat. Genet.">
        <title>The Rosa genome provides new insights in the design of modern roses.</title>
        <authorList>
            <person name="Bendahmane M."/>
        </authorList>
    </citation>
    <scope>NUCLEOTIDE SEQUENCE [LARGE SCALE GENOMIC DNA]</scope>
    <source>
        <strain evidence="3">cv. Old Blush</strain>
    </source>
</reference>
<dbReference type="Proteomes" id="UP000238479">
    <property type="component" value="Chromosome 4"/>
</dbReference>
<protein>
    <submittedName>
        <fullName evidence="2">Uncharacterized protein</fullName>
    </submittedName>
</protein>
<keyword evidence="1" id="KW-0812">Transmembrane</keyword>
<proteinExistence type="predicted"/>
<evidence type="ECO:0000313" key="2">
    <source>
        <dbReference type="EMBL" id="PRQ37433.1"/>
    </source>
</evidence>
<evidence type="ECO:0000256" key="1">
    <source>
        <dbReference type="SAM" id="Phobius"/>
    </source>
</evidence>
<dbReference type="Gramene" id="PRQ37433">
    <property type="protein sequence ID" value="PRQ37433"/>
    <property type="gene ID" value="RchiOBHm_Chr4g0402541"/>
</dbReference>
<sequence length="83" mass="9366">MGNLGDPNNSFLTIKPTTGNFVDLLSLFLLGQSFCFFWMDTLPSVFRNISVLDLGFIGATTISPLLIIHGYPHHIYPIKFKYK</sequence>
<evidence type="ECO:0000313" key="3">
    <source>
        <dbReference type="Proteomes" id="UP000238479"/>
    </source>
</evidence>
<dbReference type="AlphaFoldDB" id="A0A2P6QTC1"/>
<gene>
    <name evidence="2" type="ORF">RchiOBHm_Chr4g0402541</name>
</gene>
<feature type="transmembrane region" description="Helical" evidence="1">
    <location>
        <begin position="20"/>
        <end position="39"/>
    </location>
</feature>
<name>A0A2P6QTC1_ROSCH</name>